<sequence>MNNVKGKLIILKNMKKIIFVFTLALITHASPAQKSVYNSQPERLFNQGKEMFLEGNYTGAQDILKEYISGSNDRILKEEAAYMIAVSSFRKGNENSGEILKEFLESYPETVHKHQVNFLIASNYYDKKEWQNALQWFNMADLDYLSLDEQEDYSFRLGYTQMQLGNRDEARRYFGLLSQNSRKYRDAADFYLGYIEYANGNYSTAMSRFDRLRNNPLYQEDVAFYAAQSAFFDGRIEDAIRLSDAFITRYPVSEHNTELSRILGNSYYRLGQPTRAIPYYERYLLGAEKPLRGDAYFMGLSYFETGKYNEALRMFQQAVGEPDELSQNAQLQLGQTYLRLNQKQQAQMAFEAASRHNFSPQVRETAMFNYALLAHETNFSVFSESISLFENFLQQFPNSQYTDQVNDILAETFLTTKDYQAALNAINRISNPGRRIQEAKQMVLFQLGAQEFINGNMNQAVQYFNNSVGMGNYDTKARNNAYFWRGEAYYRMGNYTSAASDFRQFTQNASPSDENYSIGWYNLGYSQFKQQQYSQAVGSFQKYISTETNRSKSEYADALNRIGDSYYFNRNFSDAERYYAQAADANPSAADYAAYQRAFVLGLQRNYQGKITALDNLMNRYPNSQYFDDALYEKSRALTMLNRENEAISVLQRLVNDFPRSPLTSQGGVQLGQLYYNIGNYQQSIQAYKNVITNFPGSDDARNALISLETVYRDINDIQSYVDYANSLPGGLRISTSKQDSLTYLAAESVYMRGNRSEAETAMNRYLQSYPNGAYNSDAHYYLGTIADEKNNKQEALSHFRRVIDAGNIKFLDNALIYTAQTEYQNGNLQQALSDYARLSNSARNATNKQIGQLGIVRTQSQLGNHHDAVRAATELLASNTLSAEIITEVRYIRGKAYLQVNEINSAIADFQFIANDTRSAYGAEAQFILADIYYKQSSYDRAEAQVKEFMQKGTPHQYWMARALIVLSDTYLAKGDEFQAKQYLESLRNNYKGTEADIQQMINARLGN</sequence>
<dbReference type="AlphaFoldDB" id="A0A098BY48"/>
<dbReference type="InterPro" id="IPR011990">
    <property type="entry name" value="TPR-like_helical_dom_sf"/>
</dbReference>
<keyword evidence="2 3" id="KW-0802">TPR repeat</keyword>
<feature type="chain" id="PRO_5001939026" evidence="4">
    <location>
        <begin position="35"/>
        <end position="1009"/>
    </location>
</feature>
<evidence type="ECO:0000256" key="1">
    <source>
        <dbReference type="ARBA" id="ARBA00022737"/>
    </source>
</evidence>
<dbReference type="Pfam" id="PF13174">
    <property type="entry name" value="TPR_6"/>
    <property type="match status" value="2"/>
</dbReference>
<keyword evidence="4" id="KW-0732">Signal</keyword>
<dbReference type="Gene3D" id="1.25.40.10">
    <property type="entry name" value="Tetratricopeptide repeat domain"/>
    <property type="match status" value="9"/>
</dbReference>
<dbReference type="PATRIC" id="fig|1562970.3.peg.319"/>
<dbReference type="InterPro" id="IPR050498">
    <property type="entry name" value="Ycf3"/>
</dbReference>
<feature type="repeat" description="TPR" evidence="3">
    <location>
        <begin position="556"/>
        <end position="589"/>
    </location>
</feature>
<dbReference type="PANTHER" id="PTHR44858:SF1">
    <property type="entry name" value="UDP-N-ACETYLGLUCOSAMINE--PEPTIDE N-ACETYLGLUCOSAMINYLTRANSFERASE SPINDLY-RELATED"/>
    <property type="match status" value="1"/>
</dbReference>
<feature type="repeat" description="TPR" evidence="3">
    <location>
        <begin position="517"/>
        <end position="550"/>
    </location>
</feature>
<evidence type="ECO:0000256" key="3">
    <source>
        <dbReference type="PROSITE-ProRule" id="PRU00339"/>
    </source>
</evidence>
<evidence type="ECO:0000313" key="6">
    <source>
        <dbReference type="Proteomes" id="UP000032417"/>
    </source>
</evidence>
<dbReference type="SUPFAM" id="SSF81901">
    <property type="entry name" value="HCP-like"/>
    <property type="match status" value="1"/>
</dbReference>
<keyword evidence="6" id="KW-1185">Reference proteome</keyword>
<evidence type="ECO:0000256" key="4">
    <source>
        <dbReference type="SAM" id="SignalP"/>
    </source>
</evidence>
<dbReference type="SMART" id="SM00028">
    <property type="entry name" value="TPR"/>
    <property type="match status" value="11"/>
</dbReference>
<dbReference type="PROSITE" id="PS50005">
    <property type="entry name" value="TPR"/>
    <property type="match status" value="3"/>
</dbReference>
<dbReference type="Pfam" id="PF13432">
    <property type="entry name" value="TPR_16"/>
    <property type="match status" value="7"/>
</dbReference>
<keyword evidence="1" id="KW-0677">Repeat</keyword>
<dbReference type="EMBL" id="LN515532">
    <property type="protein sequence ID" value="CEA15091.1"/>
    <property type="molecule type" value="Genomic_DNA"/>
</dbReference>
<dbReference type="SMART" id="SM00671">
    <property type="entry name" value="SEL1"/>
    <property type="match status" value="4"/>
</dbReference>
<feature type="signal peptide" evidence="4">
    <location>
        <begin position="1"/>
        <end position="34"/>
    </location>
</feature>
<name>A0A098BY48_9BACT</name>
<accession>A0A098BY48</accession>
<feature type="repeat" description="TPR" evidence="3">
    <location>
        <begin position="665"/>
        <end position="698"/>
    </location>
</feature>
<gene>
    <name evidence="5" type="ORF">ING2E5B_0322</name>
</gene>
<proteinExistence type="predicted"/>
<evidence type="ECO:0000313" key="5">
    <source>
        <dbReference type="EMBL" id="CEA15091.1"/>
    </source>
</evidence>
<dbReference type="HOGENOM" id="CLU_011828_0_0_10"/>
<dbReference type="KEGG" id="pbt:ING2E5B_0322"/>
<reference evidence="5 6" key="1">
    <citation type="submission" date="2014-08" db="EMBL/GenBank/DDBJ databases">
        <authorList>
            <person name="Wibberg D."/>
        </authorList>
    </citation>
    <scope>NUCLEOTIDE SEQUENCE [LARGE SCALE GENOMIC DNA]</scope>
    <source>
        <strain evidence="6">ING2-E5B</strain>
    </source>
</reference>
<dbReference type="STRING" id="1562970.ING2E5B_0322"/>
<dbReference type="InterPro" id="IPR006597">
    <property type="entry name" value="Sel1-like"/>
</dbReference>
<dbReference type="Proteomes" id="UP000032417">
    <property type="component" value="Chromosome 1"/>
</dbReference>
<protein>
    <submittedName>
        <fullName evidence="5">Uncharacterized protein</fullName>
    </submittedName>
</protein>
<dbReference type="InterPro" id="IPR019734">
    <property type="entry name" value="TPR_rpt"/>
</dbReference>
<dbReference type="SUPFAM" id="SSF48452">
    <property type="entry name" value="TPR-like"/>
    <property type="match status" value="4"/>
</dbReference>
<evidence type="ECO:0000256" key="2">
    <source>
        <dbReference type="ARBA" id="ARBA00022803"/>
    </source>
</evidence>
<organism evidence="5 6">
    <name type="scientific">Fermentimonas caenicola</name>
    <dbReference type="NCBI Taxonomy" id="1562970"/>
    <lineage>
        <taxon>Bacteria</taxon>
        <taxon>Pseudomonadati</taxon>
        <taxon>Bacteroidota</taxon>
        <taxon>Bacteroidia</taxon>
        <taxon>Bacteroidales</taxon>
        <taxon>Dysgonomonadaceae</taxon>
        <taxon>Fermentimonas</taxon>
    </lineage>
</organism>
<dbReference type="PANTHER" id="PTHR44858">
    <property type="entry name" value="TETRATRICOPEPTIDE REPEAT PROTEIN 6"/>
    <property type="match status" value="1"/>
</dbReference>